<dbReference type="EMBL" id="JAAAXJ010000008">
    <property type="protein sequence ID" value="NBJ25732.1"/>
    <property type="molecule type" value="Genomic_DNA"/>
</dbReference>
<dbReference type="Gene3D" id="3.40.50.1980">
    <property type="entry name" value="Nitrogenase molybdenum iron protein domain"/>
    <property type="match status" value="2"/>
</dbReference>
<evidence type="ECO:0000256" key="1">
    <source>
        <dbReference type="SAM" id="SignalP"/>
    </source>
</evidence>
<dbReference type="CDD" id="cd00636">
    <property type="entry name" value="TroA-like"/>
    <property type="match status" value="1"/>
</dbReference>
<organism evidence="3 4">
    <name type="scientific">Microvirga arsenatis</name>
    <dbReference type="NCBI Taxonomy" id="2692265"/>
    <lineage>
        <taxon>Bacteria</taxon>
        <taxon>Pseudomonadati</taxon>
        <taxon>Pseudomonadota</taxon>
        <taxon>Alphaproteobacteria</taxon>
        <taxon>Hyphomicrobiales</taxon>
        <taxon>Methylobacteriaceae</taxon>
        <taxon>Microvirga</taxon>
    </lineage>
</organism>
<dbReference type="Pfam" id="PF01497">
    <property type="entry name" value="Peripla_BP_2"/>
    <property type="match status" value="1"/>
</dbReference>
<dbReference type="SUPFAM" id="SSF53807">
    <property type="entry name" value="Helical backbone' metal receptor"/>
    <property type="match status" value="1"/>
</dbReference>
<evidence type="ECO:0000259" key="2">
    <source>
        <dbReference type="Pfam" id="PF01497"/>
    </source>
</evidence>
<evidence type="ECO:0000313" key="4">
    <source>
        <dbReference type="Proteomes" id="UP000818323"/>
    </source>
</evidence>
<feature type="chain" id="PRO_5046993251" evidence="1">
    <location>
        <begin position="29"/>
        <end position="281"/>
    </location>
</feature>
<keyword evidence="4" id="KW-1185">Reference proteome</keyword>
<protein>
    <submittedName>
        <fullName evidence="3">ABC transporter substrate-binding protein</fullName>
    </submittedName>
</protein>
<comment type="caution">
    <text evidence="3">The sequence shown here is derived from an EMBL/GenBank/DDBJ whole genome shotgun (WGS) entry which is preliminary data.</text>
</comment>
<proteinExistence type="predicted"/>
<feature type="signal peptide" evidence="1">
    <location>
        <begin position="1"/>
        <end position="28"/>
    </location>
</feature>
<gene>
    <name evidence="3" type="ORF">GR303_15345</name>
</gene>
<name>A0ABW9YZK3_9HYPH</name>
<keyword evidence="1" id="KW-0732">Signal</keyword>
<dbReference type="Proteomes" id="UP000818323">
    <property type="component" value="Unassembled WGS sequence"/>
</dbReference>
<reference evidence="3 4" key="1">
    <citation type="submission" date="2020-01" db="EMBL/GenBank/DDBJ databases">
        <title>Microvirga sp. nov., an arsenate reduction bacterium isolated from Tibet hotspring sediments.</title>
        <authorList>
            <person name="Yuan C.-G."/>
        </authorList>
    </citation>
    <scope>NUCLEOTIDE SEQUENCE [LARGE SCALE GENOMIC DNA]</scope>
    <source>
        <strain evidence="3 4">SYSU G3D203</strain>
    </source>
</reference>
<sequence>MPHRAWQSVFKPALLACCLMLPAGAGLAQPRQVASLNLCTDQLVLALADHSQIASLSRLARDPEISFLAERARGMPTSEGAEPLLFRRPDLVLTGTYGQNDQVALLRKQGLEVLQLGPWSSLEEGRAQIRTLAARLGHPERGEALVARIDAALAGTRGIVRGSRRILVYERGGWVAAASSPLSEILAHFGFALHQPALGLDAGGLARLEAVVMAPPDALLVDSAAQQAIDNGTALLAHPALAAAVPPERRLAVPARLTICGGPSTPAAIEALAEEARGKLR</sequence>
<accession>A0ABW9YZK3</accession>
<feature type="domain" description="Fe/B12 periplasmic-binding" evidence="2">
    <location>
        <begin position="33"/>
        <end position="242"/>
    </location>
</feature>
<evidence type="ECO:0000313" key="3">
    <source>
        <dbReference type="EMBL" id="NBJ25732.1"/>
    </source>
</evidence>
<dbReference type="InterPro" id="IPR002491">
    <property type="entry name" value="ABC_transptr_periplasmic_BD"/>
</dbReference>